<name>A0A6A6YK44_9PEZI</name>
<dbReference type="AlphaFoldDB" id="A0A6A6YK44"/>
<keyword evidence="1" id="KW-0472">Membrane</keyword>
<dbReference type="EMBL" id="MU003702">
    <property type="protein sequence ID" value="KAF2808919.1"/>
    <property type="molecule type" value="Genomic_DNA"/>
</dbReference>
<feature type="transmembrane region" description="Helical" evidence="1">
    <location>
        <begin position="62"/>
        <end position="87"/>
    </location>
</feature>
<sequence length="513" mass="56678">MAKLHAEHRHVQSVRPLVRAYALGYLSSASPRIVSVLVALARKKIGFAPASHRILQVLRRSAAFDAFPACCGILVGGSTLLQLPLLRLVHMIVRQFSGLKRMVDERIALRLARFVAALISAFISFLVLNRRPANRMDRKPNNVGLSKMEVTSKNAIDPFDDPPETPAVSLPLGTANVATLPPALAGRTMDLTLFAVIRALDVVISEIWARTPIRSTSVRSVITNITPPALFSASAATIMYAWFYMPSRLPSAYNSWISSAAGLDRRLLLVLRHARYGTFVYGKNTGLAPILESMCKDYDLPEVWGDPAKTVPVPCELVHMGCGKNCETHALSRFWQGWMFAARMYAPIQLLVLLRNARSKARLHGNTKLLITADAVTKAVLDMARSSAFLGAFIALFYYGVCLSRTRLGPKVFSPKTISPQMWDSGLCVLAGCSLCGSSVLLESAQKRLEILFFVLPRAAGVWFPRRYLRENMWKEQIAWSISTALVFATVQERPDKVRGFLGRVLNGVLVQS</sequence>
<proteinExistence type="predicted"/>
<dbReference type="PANTHER" id="PTHR12459:SF15">
    <property type="entry name" value="TRANSMEMBRANE PROTEIN 135"/>
    <property type="match status" value="1"/>
</dbReference>
<keyword evidence="1" id="KW-1133">Transmembrane helix</keyword>
<feature type="transmembrane region" description="Helical" evidence="1">
    <location>
        <begin position="107"/>
        <end position="128"/>
    </location>
</feature>
<dbReference type="OrthoDB" id="4021778at2759"/>
<evidence type="ECO:0000256" key="1">
    <source>
        <dbReference type="SAM" id="Phobius"/>
    </source>
</evidence>
<dbReference type="InterPro" id="IPR026749">
    <property type="entry name" value="Tmem135"/>
</dbReference>
<dbReference type="RefSeq" id="XP_033575883.1">
    <property type="nucleotide sequence ID" value="XM_033722932.1"/>
</dbReference>
<keyword evidence="3" id="KW-1185">Reference proteome</keyword>
<gene>
    <name evidence="2 4" type="ORF">BDZ99DRAFT_488752</name>
</gene>
<keyword evidence="1" id="KW-0812">Transmembrane</keyword>
<organism evidence="2">
    <name type="scientific">Mytilinidion resinicola</name>
    <dbReference type="NCBI Taxonomy" id="574789"/>
    <lineage>
        <taxon>Eukaryota</taxon>
        <taxon>Fungi</taxon>
        <taxon>Dikarya</taxon>
        <taxon>Ascomycota</taxon>
        <taxon>Pezizomycotina</taxon>
        <taxon>Dothideomycetes</taxon>
        <taxon>Pleosporomycetidae</taxon>
        <taxon>Mytilinidiales</taxon>
        <taxon>Mytilinidiaceae</taxon>
        <taxon>Mytilinidion</taxon>
    </lineage>
</organism>
<dbReference type="GeneID" id="54463825"/>
<reference evidence="2 4" key="1">
    <citation type="journal article" date="2020" name="Stud. Mycol.">
        <title>101 Dothideomycetes genomes: a test case for predicting lifestyles and emergence of pathogens.</title>
        <authorList>
            <person name="Haridas S."/>
            <person name="Albert R."/>
            <person name="Binder M."/>
            <person name="Bloem J."/>
            <person name="Labutti K."/>
            <person name="Salamov A."/>
            <person name="Andreopoulos B."/>
            <person name="Baker S."/>
            <person name="Barry K."/>
            <person name="Bills G."/>
            <person name="Bluhm B."/>
            <person name="Cannon C."/>
            <person name="Castanera R."/>
            <person name="Culley D."/>
            <person name="Daum C."/>
            <person name="Ezra D."/>
            <person name="Gonzalez J."/>
            <person name="Henrissat B."/>
            <person name="Kuo A."/>
            <person name="Liang C."/>
            <person name="Lipzen A."/>
            <person name="Lutzoni F."/>
            <person name="Magnuson J."/>
            <person name="Mondo S."/>
            <person name="Nolan M."/>
            <person name="Ohm R."/>
            <person name="Pangilinan J."/>
            <person name="Park H.-J."/>
            <person name="Ramirez L."/>
            <person name="Alfaro M."/>
            <person name="Sun H."/>
            <person name="Tritt A."/>
            <person name="Yoshinaga Y."/>
            <person name="Zwiers L.-H."/>
            <person name="Turgeon B."/>
            <person name="Goodwin S."/>
            <person name="Spatafora J."/>
            <person name="Crous P."/>
            <person name="Grigoriev I."/>
        </authorList>
    </citation>
    <scope>NUCLEOTIDE SEQUENCE</scope>
    <source>
        <strain evidence="2 4">CBS 304.34</strain>
    </source>
</reference>
<reference evidence="4" key="3">
    <citation type="submission" date="2025-04" db="UniProtKB">
        <authorList>
            <consortium name="RefSeq"/>
        </authorList>
    </citation>
    <scope>IDENTIFICATION</scope>
    <source>
        <strain evidence="4">CBS 304.34</strain>
    </source>
</reference>
<evidence type="ECO:0000313" key="4">
    <source>
        <dbReference type="RefSeq" id="XP_033575883.1"/>
    </source>
</evidence>
<reference evidence="4" key="2">
    <citation type="submission" date="2020-04" db="EMBL/GenBank/DDBJ databases">
        <authorList>
            <consortium name="NCBI Genome Project"/>
        </authorList>
    </citation>
    <scope>NUCLEOTIDE SEQUENCE</scope>
    <source>
        <strain evidence="4">CBS 304.34</strain>
    </source>
</reference>
<dbReference type="Proteomes" id="UP000504636">
    <property type="component" value="Unplaced"/>
</dbReference>
<evidence type="ECO:0000313" key="3">
    <source>
        <dbReference type="Proteomes" id="UP000504636"/>
    </source>
</evidence>
<dbReference type="PANTHER" id="PTHR12459">
    <property type="entry name" value="TRANSMEMBRANE PROTEIN 135-RELATED"/>
    <property type="match status" value="1"/>
</dbReference>
<accession>A0A6A6YK44</accession>
<feature type="transmembrane region" description="Helical" evidence="1">
    <location>
        <begin position="221"/>
        <end position="243"/>
    </location>
</feature>
<protein>
    <submittedName>
        <fullName evidence="2">Integral membrane protein</fullName>
    </submittedName>
</protein>
<evidence type="ECO:0000313" key="2">
    <source>
        <dbReference type="EMBL" id="KAF2808919.1"/>
    </source>
</evidence>